<name>A0ABD2PB53_9CUCU</name>
<feature type="non-terminal residue" evidence="1">
    <location>
        <position position="1"/>
    </location>
</feature>
<dbReference type="EMBL" id="JABFTP020000185">
    <property type="protein sequence ID" value="KAL3288196.1"/>
    <property type="molecule type" value="Genomic_DNA"/>
</dbReference>
<evidence type="ECO:0000313" key="2">
    <source>
        <dbReference type="Proteomes" id="UP001516400"/>
    </source>
</evidence>
<evidence type="ECO:0000313" key="1">
    <source>
        <dbReference type="EMBL" id="KAL3288196.1"/>
    </source>
</evidence>
<protein>
    <submittedName>
        <fullName evidence="1">Uncharacterized protein</fullName>
    </submittedName>
</protein>
<dbReference type="Proteomes" id="UP001516400">
    <property type="component" value="Unassembled WGS sequence"/>
</dbReference>
<keyword evidence="2" id="KW-1185">Reference proteome</keyword>
<organism evidence="1 2">
    <name type="scientific">Cryptolaemus montrouzieri</name>
    <dbReference type="NCBI Taxonomy" id="559131"/>
    <lineage>
        <taxon>Eukaryota</taxon>
        <taxon>Metazoa</taxon>
        <taxon>Ecdysozoa</taxon>
        <taxon>Arthropoda</taxon>
        <taxon>Hexapoda</taxon>
        <taxon>Insecta</taxon>
        <taxon>Pterygota</taxon>
        <taxon>Neoptera</taxon>
        <taxon>Endopterygota</taxon>
        <taxon>Coleoptera</taxon>
        <taxon>Polyphaga</taxon>
        <taxon>Cucujiformia</taxon>
        <taxon>Coccinelloidea</taxon>
        <taxon>Coccinellidae</taxon>
        <taxon>Scymninae</taxon>
        <taxon>Scymnini</taxon>
        <taxon>Cryptolaemus</taxon>
    </lineage>
</organism>
<accession>A0ABD2PB53</accession>
<proteinExistence type="predicted"/>
<comment type="caution">
    <text evidence="1">The sequence shown here is derived from an EMBL/GenBank/DDBJ whole genome shotgun (WGS) entry which is preliminary data.</text>
</comment>
<sequence>IKKSNEHVGGYTVADFYSRNTLNVGELMILVRQDVDFKKLDLEYINIIYLLMERAAIRLYYNNEKVNVFGLYRSPGTEPGMFFGSPESELYTFMDYSLAADYNVDKLDAGHRRSKDYKGCFEDHTMIQGDSQSLINNIFTNIGLHNVYSTTLDNNISDHHAQIKSSINTFIKIDYLPHVSMSKREHQLFYLLDFKRALRGYMLAIWCQGYVHHILWNILEHI</sequence>
<dbReference type="AlphaFoldDB" id="A0ABD2PB53"/>
<reference evidence="1 2" key="1">
    <citation type="journal article" date="2021" name="BMC Biol.">
        <title>Horizontally acquired antibacterial genes associated with adaptive radiation of ladybird beetles.</title>
        <authorList>
            <person name="Li H.S."/>
            <person name="Tang X.F."/>
            <person name="Huang Y.H."/>
            <person name="Xu Z.Y."/>
            <person name="Chen M.L."/>
            <person name="Du X.Y."/>
            <person name="Qiu B.Y."/>
            <person name="Chen P.T."/>
            <person name="Zhang W."/>
            <person name="Slipinski A."/>
            <person name="Escalona H.E."/>
            <person name="Waterhouse R.M."/>
            <person name="Zwick A."/>
            <person name="Pang H."/>
        </authorList>
    </citation>
    <scope>NUCLEOTIDE SEQUENCE [LARGE SCALE GENOMIC DNA]</scope>
    <source>
        <strain evidence="1">SYSU2018</strain>
    </source>
</reference>
<gene>
    <name evidence="1" type="ORF">HHI36_002646</name>
</gene>